<sequence length="72" mass="8810">MKWKVRLIYDQRSPLLQLGADHERGWSMRHREDERERIKDWLDGFDWNWGQNWQSNAILVGQTLSFRVTHSQ</sequence>
<protein>
    <recommendedName>
        <fullName evidence="1">Expansin-like CBD domain-containing protein</fullName>
    </recommendedName>
</protein>
<proteinExistence type="predicted"/>
<organism evidence="2 3">
    <name type="scientific">Brassica carinata</name>
    <name type="common">Ethiopian mustard</name>
    <name type="synonym">Abyssinian cabbage</name>
    <dbReference type="NCBI Taxonomy" id="52824"/>
    <lineage>
        <taxon>Eukaryota</taxon>
        <taxon>Viridiplantae</taxon>
        <taxon>Streptophyta</taxon>
        <taxon>Embryophyta</taxon>
        <taxon>Tracheophyta</taxon>
        <taxon>Spermatophyta</taxon>
        <taxon>Magnoliopsida</taxon>
        <taxon>eudicotyledons</taxon>
        <taxon>Gunneridae</taxon>
        <taxon>Pentapetalae</taxon>
        <taxon>rosids</taxon>
        <taxon>malvids</taxon>
        <taxon>Brassicales</taxon>
        <taxon>Brassicaceae</taxon>
        <taxon>Brassiceae</taxon>
        <taxon>Brassica</taxon>
    </lineage>
</organism>
<accession>A0A8X8BBU8</accession>
<dbReference type="SUPFAM" id="SSF49590">
    <property type="entry name" value="PHL pollen allergen"/>
    <property type="match status" value="1"/>
</dbReference>
<gene>
    <name evidence="2" type="ORF">Bca52824_000092</name>
</gene>
<feature type="domain" description="Expansin-like CBD" evidence="1">
    <location>
        <begin position="48"/>
        <end position="70"/>
    </location>
</feature>
<evidence type="ECO:0000313" key="3">
    <source>
        <dbReference type="Proteomes" id="UP000886595"/>
    </source>
</evidence>
<dbReference type="InterPro" id="IPR007117">
    <property type="entry name" value="Expansin_CBD"/>
</dbReference>
<dbReference type="EMBL" id="JAAMPC010000001">
    <property type="protein sequence ID" value="KAG2328912.1"/>
    <property type="molecule type" value="Genomic_DNA"/>
</dbReference>
<dbReference type="Proteomes" id="UP000886595">
    <property type="component" value="Unassembled WGS sequence"/>
</dbReference>
<evidence type="ECO:0000313" key="2">
    <source>
        <dbReference type="EMBL" id="KAG2328912.1"/>
    </source>
</evidence>
<dbReference type="Pfam" id="PF01357">
    <property type="entry name" value="Expansin_C"/>
    <property type="match status" value="1"/>
</dbReference>
<evidence type="ECO:0000259" key="1">
    <source>
        <dbReference type="Pfam" id="PF01357"/>
    </source>
</evidence>
<dbReference type="InterPro" id="IPR036749">
    <property type="entry name" value="Expansin_CBD_sf"/>
</dbReference>
<comment type="caution">
    <text evidence="2">The sequence shown here is derived from an EMBL/GenBank/DDBJ whole genome shotgun (WGS) entry which is preliminary data.</text>
</comment>
<name>A0A8X8BBU8_BRACI</name>
<dbReference type="AlphaFoldDB" id="A0A8X8BBU8"/>
<keyword evidence="3" id="KW-1185">Reference proteome</keyword>
<reference evidence="2 3" key="1">
    <citation type="submission" date="2020-02" db="EMBL/GenBank/DDBJ databases">
        <authorList>
            <person name="Ma Q."/>
            <person name="Huang Y."/>
            <person name="Song X."/>
            <person name="Pei D."/>
        </authorList>
    </citation>
    <scope>NUCLEOTIDE SEQUENCE [LARGE SCALE GENOMIC DNA]</scope>
    <source>
        <strain evidence="2">Sxm20200214</strain>
        <tissue evidence="2">Leaf</tissue>
    </source>
</reference>